<dbReference type="OMA" id="YIDRRRG"/>
<dbReference type="InParanoid" id="A0A7R8V604"/>
<organism evidence="7 8">
    <name type="scientific">Hermetia illucens</name>
    <name type="common">Black soldier fly</name>
    <dbReference type="NCBI Taxonomy" id="343691"/>
    <lineage>
        <taxon>Eukaryota</taxon>
        <taxon>Metazoa</taxon>
        <taxon>Ecdysozoa</taxon>
        <taxon>Arthropoda</taxon>
        <taxon>Hexapoda</taxon>
        <taxon>Insecta</taxon>
        <taxon>Pterygota</taxon>
        <taxon>Neoptera</taxon>
        <taxon>Endopterygota</taxon>
        <taxon>Diptera</taxon>
        <taxon>Brachycera</taxon>
        <taxon>Stratiomyomorpha</taxon>
        <taxon>Stratiomyidae</taxon>
        <taxon>Hermetiinae</taxon>
        <taxon>Hermetia</taxon>
    </lineage>
</organism>
<dbReference type="PANTHER" id="PTHR12192">
    <property type="entry name" value="CATION TRANSPORT PROTEIN CHAC-RELATED"/>
    <property type="match status" value="1"/>
</dbReference>
<dbReference type="FunCoup" id="A0A7R8V604">
    <property type="interactions" value="350"/>
</dbReference>
<dbReference type="Gene3D" id="3.10.490.10">
    <property type="entry name" value="Gamma-glutamyl cyclotransferase-like"/>
    <property type="match status" value="1"/>
</dbReference>
<proteinExistence type="inferred from homology"/>
<evidence type="ECO:0000256" key="4">
    <source>
        <dbReference type="ARBA" id="ARBA00043195"/>
    </source>
</evidence>
<evidence type="ECO:0000256" key="5">
    <source>
        <dbReference type="ARBA" id="ARBA00045227"/>
    </source>
</evidence>
<dbReference type="InterPro" id="IPR006840">
    <property type="entry name" value="ChaC"/>
</dbReference>
<dbReference type="OrthoDB" id="1933483at2759"/>
<gene>
    <name evidence="7" type="ORF">HERILL_LOCUS15396</name>
</gene>
<dbReference type="PANTHER" id="PTHR12192:SF2">
    <property type="entry name" value="GLUTATHIONE-SPECIFIC GAMMA-GLUTAMYLCYCLOTRANSFERASE 2"/>
    <property type="match status" value="1"/>
</dbReference>
<dbReference type="AlphaFoldDB" id="A0A7R8V604"/>
<dbReference type="GO" id="GO:0006751">
    <property type="term" value="P:glutathione catabolic process"/>
    <property type="evidence" value="ECO:0007669"/>
    <property type="project" value="InterPro"/>
</dbReference>
<dbReference type="EC" id="4.3.2.7" evidence="2"/>
<evidence type="ECO:0000256" key="6">
    <source>
        <dbReference type="ARBA" id="ARBA00048073"/>
    </source>
</evidence>
<evidence type="ECO:0000256" key="2">
    <source>
        <dbReference type="ARBA" id="ARBA00012344"/>
    </source>
</evidence>
<comment type="function">
    <text evidence="5">Catalyzes the cleavage of glutathione into 5-oxo-L-proline and a Cys-Gly dipeptide. Acts specifically on glutathione, but not on other gamma-glutamyl peptides.</text>
</comment>
<name>A0A7R8V604_HERIL</name>
<protein>
    <recommendedName>
        <fullName evidence="2">glutathione-specific gamma-glutamylcyclotransferase</fullName>
        <ecNumber evidence="2">4.3.2.7</ecNumber>
    </recommendedName>
    <alternativeName>
        <fullName evidence="4">Cation transport regulator-like protein 2</fullName>
    </alternativeName>
</protein>
<keyword evidence="3" id="KW-0456">Lyase</keyword>
<evidence type="ECO:0000256" key="1">
    <source>
        <dbReference type="ARBA" id="ARBA00009662"/>
    </source>
</evidence>
<evidence type="ECO:0000313" key="7">
    <source>
        <dbReference type="EMBL" id="CAD7093089.1"/>
    </source>
</evidence>
<comment type="catalytic activity">
    <reaction evidence="6">
        <text>glutathione = L-cysteinylglycine + 5-oxo-L-proline</text>
        <dbReference type="Rhea" id="RHEA:47724"/>
        <dbReference type="ChEBI" id="CHEBI:57925"/>
        <dbReference type="ChEBI" id="CHEBI:58402"/>
        <dbReference type="ChEBI" id="CHEBI:61694"/>
        <dbReference type="EC" id="4.3.2.7"/>
    </reaction>
</comment>
<dbReference type="Pfam" id="PF04752">
    <property type="entry name" value="ChaC"/>
    <property type="match status" value="1"/>
</dbReference>
<sequence>MSEKSVSAGQVQNSELLREIAAKLLKATTTPNGTVTRVDTLVNAFIDEKFRELRLPALPVKIESQVELYLTAEDSEHLESSGDDLWIFGYGSLVWKADFPYVSRRIGFIKGFERRFYQNSIDHRGTAEKPGRVVTLLPSSDPNSLVWGVAYRIAAQDREDVIKHLDFREKNGYERHATHFYPYSPDHGTSFSPQDIVVYVATEQNDSYVGHINDLDLIADQVYLAEGPSGTNREYVYKLANAVRQLFPGEVDAHLFALEEKVREREARDIVLIRKLKDDITEIIEGAVKCKLENLDTIHDLVNRKFQEFSEKYRKTRSNGKVA</sequence>
<keyword evidence="8" id="KW-1185">Reference proteome</keyword>
<dbReference type="GO" id="GO:0061928">
    <property type="term" value="F:glutathione specific gamma-glutamylcyclotransferase activity"/>
    <property type="evidence" value="ECO:0007669"/>
    <property type="project" value="UniProtKB-EC"/>
</dbReference>
<dbReference type="Proteomes" id="UP000594454">
    <property type="component" value="Chromosome 6"/>
</dbReference>
<dbReference type="InterPro" id="IPR036568">
    <property type="entry name" value="GGCT-like_sf"/>
</dbReference>
<dbReference type="SUPFAM" id="SSF110857">
    <property type="entry name" value="Gamma-glutamyl cyclotransferase-like"/>
    <property type="match status" value="1"/>
</dbReference>
<accession>A0A7R8V604</accession>
<dbReference type="GO" id="GO:0005737">
    <property type="term" value="C:cytoplasm"/>
    <property type="evidence" value="ECO:0007669"/>
    <property type="project" value="TreeGrafter"/>
</dbReference>
<dbReference type="CDD" id="cd06661">
    <property type="entry name" value="GGCT_like"/>
    <property type="match status" value="1"/>
</dbReference>
<evidence type="ECO:0000256" key="3">
    <source>
        <dbReference type="ARBA" id="ARBA00023239"/>
    </source>
</evidence>
<dbReference type="InterPro" id="IPR013024">
    <property type="entry name" value="GGCT-like"/>
</dbReference>
<evidence type="ECO:0000313" key="8">
    <source>
        <dbReference type="Proteomes" id="UP000594454"/>
    </source>
</evidence>
<reference evidence="7 8" key="1">
    <citation type="submission" date="2020-11" db="EMBL/GenBank/DDBJ databases">
        <authorList>
            <person name="Wallbank WR R."/>
            <person name="Pardo Diaz C."/>
            <person name="Kozak K."/>
            <person name="Martin S."/>
            <person name="Jiggins C."/>
            <person name="Moest M."/>
            <person name="Warren A I."/>
            <person name="Generalovic N T."/>
            <person name="Byers J.R.P. K."/>
            <person name="Montejo-Kovacevich G."/>
            <person name="Yen C E."/>
        </authorList>
    </citation>
    <scope>NUCLEOTIDE SEQUENCE [LARGE SCALE GENOMIC DNA]</scope>
</reference>
<dbReference type="EMBL" id="LR899014">
    <property type="protein sequence ID" value="CAD7093089.1"/>
    <property type="molecule type" value="Genomic_DNA"/>
</dbReference>
<comment type="similarity">
    <text evidence="1">Belongs to the gamma-glutamylcyclotransferase family. ChaC subfamily.</text>
</comment>